<protein>
    <submittedName>
        <fullName evidence="2">Biotin-(Acetyl-CoA carboxylase) ligase</fullName>
    </submittedName>
</protein>
<keyword evidence="2" id="KW-0436">Ligase</keyword>
<dbReference type="RefSeq" id="WP_090664174.1">
    <property type="nucleotide sequence ID" value="NZ_FMZX01000012.1"/>
</dbReference>
<dbReference type="Gene3D" id="3.30.930.10">
    <property type="entry name" value="Bira Bifunctional Protein, Domain 2"/>
    <property type="match status" value="1"/>
</dbReference>
<accession>A0A1G6XFJ3</accession>
<keyword evidence="3" id="KW-1185">Reference proteome</keyword>
<evidence type="ECO:0000313" key="2">
    <source>
        <dbReference type="EMBL" id="SDD76095.1"/>
    </source>
</evidence>
<sequence>MELPDLPSVFTPLALREGGDAMARAMALAAERGAGLLAWVGAYARAEAAVVLEPELSLAEARLALLAAANALADALVVLGPPEAIIALRWPAEVLVNGGHCGGLRLAAPPGTGEAAVPDWLVVGFELALAFPPGHESGHHPDRTCLEEEGFEAPSAAALTAAWARHLMAGLDRWQSQGPRKLLEDCLARLEDGRDEAGLRRGIDPRSGALVLERDGARRLVPLA</sequence>
<evidence type="ECO:0000313" key="3">
    <source>
        <dbReference type="Proteomes" id="UP000198925"/>
    </source>
</evidence>
<feature type="domain" description="BPL/LPL catalytic" evidence="1">
    <location>
        <begin position="6"/>
        <end position="183"/>
    </location>
</feature>
<dbReference type="AlphaFoldDB" id="A0A1G6XFJ3"/>
<organism evidence="2 3">
    <name type="scientific">Belnapia rosea</name>
    <dbReference type="NCBI Taxonomy" id="938405"/>
    <lineage>
        <taxon>Bacteria</taxon>
        <taxon>Pseudomonadati</taxon>
        <taxon>Pseudomonadota</taxon>
        <taxon>Alphaproteobacteria</taxon>
        <taxon>Acetobacterales</taxon>
        <taxon>Roseomonadaceae</taxon>
        <taxon>Belnapia</taxon>
    </lineage>
</organism>
<dbReference type="Proteomes" id="UP000198925">
    <property type="component" value="Unassembled WGS sequence"/>
</dbReference>
<dbReference type="Pfam" id="PF16917">
    <property type="entry name" value="BPL_LplA_LipB_2"/>
    <property type="match status" value="1"/>
</dbReference>
<name>A0A1G6XFJ3_9PROT</name>
<dbReference type="SUPFAM" id="SSF55681">
    <property type="entry name" value="Class II aaRS and biotin synthetases"/>
    <property type="match status" value="1"/>
</dbReference>
<dbReference type="GO" id="GO:0016874">
    <property type="term" value="F:ligase activity"/>
    <property type="evidence" value="ECO:0007669"/>
    <property type="project" value="UniProtKB-KW"/>
</dbReference>
<dbReference type="STRING" id="938405.SAMN02927895_03698"/>
<dbReference type="InterPro" id="IPR045864">
    <property type="entry name" value="aa-tRNA-synth_II/BPL/LPL"/>
</dbReference>
<dbReference type="EMBL" id="FMZX01000012">
    <property type="protein sequence ID" value="SDD76095.1"/>
    <property type="molecule type" value="Genomic_DNA"/>
</dbReference>
<proteinExistence type="predicted"/>
<evidence type="ECO:0000259" key="1">
    <source>
        <dbReference type="Pfam" id="PF16917"/>
    </source>
</evidence>
<gene>
    <name evidence="2" type="ORF">SAMN04487779_101218</name>
</gene>
<dbReference type="InterPro" id="IPR004143">
    <property type="entry name" value="BPL_LPL_catalytic"/>
</dbReference>
<reference evidence="2 3" key="1">
    <citation type="submission" date="2016-10" db="EMBL/GenBank/DDBJ databases">
        <authorList>
            <person name="de Groot N.N."/>
        </authorList>
    </citation>
    <scope>NUCLEOTIDE SEQUENCE [LARGE SCALE GENOMIC DNA]</scope>
    <source>
        <strain evidence="2 3">CPCC 100156</strain>
    </source>
</reference>